<name>A0A6A6GXR5_VIRVR</name>
<evidence type="ECO:0000256" key="1">
    <source>
        <dbReference type="ARBA" id="ARBA00022630"/>
    </source>
</evidence>
<evidence type="ECO:0000256" key="3">
    <source>
        <dbReference type="ARBA" id="ARBA00023002"/>
    </source>
</evidence>
<gene>
    <name evidence="6" type="ORF">EV356DRAFT_536303</name>
</gene>
<dbReference type="InterPro" id="IPR036188">
    <property type="entry name" value="FAD/NAD-bd_sf"/>
</dbReference>
<dbReference type="SUPFAM" id="SSF54373">
    <property type="entry name" value="FAD-linked reductases, C-terminal domain"/>
    <property type="match status" value="1"/>
</dbReference>
<keyword evidence="1" id="KW-0285">Flavoprotein</keyword>
<keyword evidence="3" id="KW-0560">Oxidoreductase</keyword>
<keyword evidence="4" id="KW-1133">Transmembrane helix</keyword>
<dbReference type="GO" id="GO:0016491">
    <property type="term" value="F:oxidoreductase activity"/>
    <property type="evidence" value="ECO:0007669"/>
    <property type="project" value="UniProtKB-KW"/>
</dbReference>
<feature type="transmembrane region" description="Helical" evidence="4">
    <location>
        <begin position="12"/>
        <end position="31"/>
    </location>
</feature>
<dbReference type="GO" id="GO:0071949">
    <property type="term" value="F:FAD binding"/>
    <property type="evidence" value="ECO:0007669"/>
    <property type="project" value="InterPro"/>
</dbReference>
<evidence type="ECO:0000256" key="2">
    <source>
        <dbReference type="ARBA" id="ARBA00022827"/>
    </source>
</evidence>
<keyword evidence="4" id="KW-0472">Membrane</keyword>
<dbReference type="InterPro" id="IPR002938">
    <property type="entry name" value="FAD-bd"/>
</dbReference>
<evidence type="ECO:0000313" key="7">
    <source>
        <dbReference type="Proteomes" id="UP000800092"/>
    </source>
</evidence>
<dbReference type="GO" id="GO:0044550">
    <property type="term" value="P:secondary metabolite biosynthetic process"/>
    <property type="evidence" value="ECO:0007669"/>
    <property type="project" value="TreeGrafter"/>
</dbReference>
<dbReference type="EMBL" id="ML991839">
    <property type="protein sequence ID" value="KAF2230594.1"/>
    <property type="molecule type" value="Genomic_DNA"/>
</dbReference>
<dbReference type="OrthoDB" id="417877at2759"/>
<dbReference type="AlphaFoldDB" id="A0A6A6GXR5"/>
<feature type="domain" description="FAD-binding" evidence="5">
    <location>
        <begin position="11"/>
        <end position="346"/>
    </location>
</feature>
<dbReference type="Pfam" id="PF01494">
    <property type="entry name" value="FAD_binding_3"/>
    <property type="match status" value="1"/>
</dbReference>
<reference evidence="6" key="1">
    <citation type="journal article" date="2020" name="Stud. Mycol.">
        <title>101 Dothideomycetes genomes: a test case for predicting lifestyles and emergence of pathogens.</title>
        <authorList>
            <person name="Haridas S."/>
            <person name="Albert R."/>
            <person name="Binder M."/>
            <person name="Bloem J."/>
            <person name="Labutti K."/>
            <person name="Salamov A."/>
            <person name="Andreopoulos B."/>
            <person name="Baker S."/>
            <person name="Barry K."/>
            <person name="Bills G."/>
            <person name="Bluhm B."/>
            <person name="Cannon C."/>
            <person name="Castanera R."/>
            <person name="Culley D."/>
            <person name="Daum C."/>
            <person name="Ezra D."/>
            <person name="Gonzalez J."/>
            <person name="Henrissat B."/>
            <person name="Kuo A."/>
            <person name="Liang C."/>
            <person name="Lipzen A."/>
            <person name="Lutzoni F."/>
            <person name="Magnuson J."/>
            <person name="Mondo S."/>
            <person name="Nolan M."/>
            <person name="Ohm R."/>
            <person name="Pangilinan J."/>
            <person name="Park H.-J."/>
            <person name="Ramirez L."/>
            <person name="Alfaro M."/>
            <person name="Sun H."/>
            <person name="Tritt A."/>
            <person name="Yoshinaga Y."/>
            <person name="Zwiers L.-H."/>
            <person name="Turgeon B."/>
            <person name="Goodwin S."/>
            <person name="Spatafora J."/>
            <person name="Crous P."/>
            <person name="Grigoriev I."/>
        </authorList>
    </citation>
    <scope>NUCLEOTIDE SEQUENCE</scope>
    <source>
        <strain evidence="6">Tuck. ex Michener</strain>
    </source>
</reference>
<accession>A0A6A6GXR5</accession>
<keyword evidence="2" id="KW-0274">FAD</keyword>
<evidence type="ECO:0000313" key="6">
    <source>
        <dbReference type="EMBL" id="KAF2230594.1"/>
    </source>
</evidence>
<dbReference type="PANTHER" id="PTHR46720:SF3">
    <property type="entry name" value="FAD-BINDING DOMAIN-CONTAINING PROTEIN-RELATED"/>
    <property type="match status" value="1"/>
</dbReference>
<organism evidence="6 7">
    <name type="scientific">Viridothelium virens</name>
    <name type="common">Speckled blister lichen</name>
    <name type="synonym">Trypethelium virens</name>
    <dbReference type="NCBI Taxonomy" id="1048519"/>
    <lineage>
        <taxon>Eukaryota</taxon>
        <taxon>Fungi</taxon>
        <taxon>Dikarya</taxon>
        <taxon>Ascomycota</taxon>
        <taxon>Pezizomycotina</taxon>
        <taxon>Dothideomycetes</taxon>
        <taxon>Dothideomycetes incertae sedis</taxon>
        <taxon>Trypetheliales</taxon>
        <taxon>Trypetheliaceae</taxon>
        <taxon>Viridothelium</taxon>
    </lineage>
</organism>
<keyword evidence="7" id="KW-1185">Reference proteome</keyword>
<dbReference type="InterPro" id="IPR051104">
    <property type="entry name" value="FAD_monoxygenase"/>
</dbReference>
<dbReference type="Gene3D" id="3.50.50.60">
    <property type="entry name" value="FAD/NAD(P)-binding domain"/>
    <property type="match status" value="1"/>
</dbReference>
<dbReference type="SUPFAM" id="SSF51905">
    <property type="entry name" value="FAD/NAD(P)-binding domain"/>
    <property type="match status" value="1"/>
</dbReference>
<protein>
    <submittedName>
        <fullName evidence="6">FAD/NAD(P)-binding domain-containing protein</fullName>
    </submittedName>
</protein>
<evidence type="ECO:0000259" key="5">
    <source>
        <dbReference type="Pfam" id="PF01494"/>
    </source>
</evidence>
<dbReference type="Proteomes" id="UP000800092">
    <property type="component" value="Unassembled WGS sequence"/>
</dbReference>
<dbReference type="PANTHER" id="PTHR46720">
    <property type="entry name" value="HYDROXYLASE, PUTATIVE (AFU_ORTHOLOGUE AFUA_3G01460)-RELATED"/>
    <property type="match status" value="1"/>
</dbReference>
<dbReference type="PRINTS" id="PR00420">
    <property type="entry name" value="RNGMNOXGNASE"/>
</dbReference>
<evidence type="ECO:0000256" key="4">
    <source>
        <dbReference type="SAM" id="Phobius"/>
    </source>
</evidence>
<keyword evidence="4" id="KW-0812">Transmembrane</keyword>
<sequence length="433" mass="48378">MDPEYDERQFKIAIVGGGIGGLCCALFIHHFCSATNVKVKIDVYEQAAQYKEIGAGVHIGPNAAKLLHQIGIGAQLNTIAGFRRGVWLTFRRFDNGAEILTIPAKDEGPIRQAPVARAEFLDLLVKATQERDAATLHTGKMCKSVKENGNTINVSFADGTTITSSLVVGCDGIHSNIRGQFFQDRPLYSGRVAYRGVIPIADLEEWWPFETFAVSFLGPGKHFLVFPISRNQSLNIVAFVAVPESELGDLRESWTSKSRRKEAEIDYEGFNGTVRRLIKLLPSEISKWKLNDREPLDDWTFFGGKVVLLGDAAHAMLPHQGAGAGQALEDGYILARALADCLSKASRPAEVMTRLEPYMRLYQDVRLPRAKRAQQTAREAGLVYQMKIPDCAELPYDDCLPIVRDKLKDRMKWIWSGNIDEEYDELKKARFMS</sequence>
<proteinExistence type="predicted"/>